<dbReference type="InterPro" id="IPR023408">
    <property type="entry name" value="MscS_beta-dom_sf"/>
</dbReference>
<evidence type="ECO:0000256" key="3">
    <source>
        <dbReference type="ARBA" id="ARBA00022989"/>
    </source>
</evidence>
<feature type="transmembrane region" description="Helical" evidence="5">
    <location>
        <begin position="74"/>
        <end position="92"/>
    </location>
</feature>
<dbReference type="PANTHER" id="PTHR30414">
    <property type="entry name" value="MINICONDUCTANCE MECHANOSENSITIVE CHANNEL YBDG"/>
    <property type="match status" value="1"/>
</dbReference>
<keyword evidence="3 5" id="KW-1133">Transmembrane helix</keyword>
<reference evidence="7 8" key="1">
    <citation type="submission" date="2024-01" db="EMBL/GenBank/DDBJ databases">
        <title>Pedobacter sp. nov., isolated from oil-contaminated soil.</title>
        <authorList>
            <person name="Le N.T.T."/>
        </authorList>
    </citation>
    <scope>NUCLEOTIDE SEQUENCE [LARGE SCALE GENOMIC DNA]</scope>
    <source>
        <strain evidence="7 8">VNH31</strain>
    </source>
</reference>
<dbReference type="InterPro" id="IPR030192">
    <property type="entry name" value="YbdG"/>
</dbReference>
<evidence type="ECO:0000313" key="8">
    <source>
        <dbReference type="Proteomes" id="UP001337681"/>
    </source>
</evidence>
<gene>
    <name evidence="7" type="ORF">VRU49_09420</name>
</gene>
<keyword evidence="2 5" id="KW-0812">Transmembrane</keyword>
<sequence length="411" mass="47227">MEFRVIYNYLIELGVSVESAKYLNVLLLSLFTVVLIYVVQNIVRRLLRILLISIYQRRKVDFFKHLLDNKFPHYLALSAPLLIVKLGIPIVFSDFNSLVDPLEALADVYMVIMIIWMIMSVIKSISDEMRSSPSFKEKPIDSYIQVIRIILFLFGAVIIFSNLTGKSPIAFFTAMGAISAVLLLMFKDTIMGFVASIQVTSNDMVRIGDWITMPKYGADGDVLQINLTTVKVQNFDKTITTIPTYALISDSFQNWRGMQKSGGRRIKRAIYIKQSTIRFIEPDEIEKFKKIQSLSNYIDHRQKDIDKSNARINADKSLLINGRNLTNAGLFRKYIDNYLMNISGTNKKMTMMTRQLAPTTQGLPIEIYAFTNTVKWIEYEHIMADIFDHLLASAKYFDLEIYELDLSPLHN</sequence>
<evidence type="ECO:0000256" key="5">
    <source>
        <dbReference type="SAM" id="Phobius"/>
    </source>
</evidence>
<comment type="caution">
    <text evidence="7">The sequence shown here is derived from an EMBL/GenBank/DDBJ whole genome shotgun (WGS) entry which is preliminary data.</text>
</comment>
<dbReference type="InterPro" id="IPR010920">
    <property type="entry name" value="LSM_dom_sf"/>
</dbReference>
<dbReference type="RefSeq" id="WP_330146528.1">
    <property type="nucleotide sequence ID" value="NZ_JAZDQU010000002.1"/>
</dbReference>
<organism evidence="7 8">
    <name type="scientific">Pedobacter flavus</name>
    <dbReference type="NCBI Taxonomy" id="3113906"/>
    <lineage>
        <taxon>Bacteria</taxon>
        <taxon>Pseudomonadati</taxon>
        <taxon>Bacteroidota</taxon>
        <taxon>Sphingobacteriia</taxon>
        <taxon>Sphingobacteriales</taxon>
        <taxon>Sphingobacteriaceae</taxon>
        <taxon>Pedobacter</taxon>
    </lineage>
</organism>
<dbReference type="EMBL" id="JAZDQU010000002">
    <property type="protein sequence ID" value="MEE1885633.1"/>
    <property type="molecule type" value="Genomic_DNA"/>
</dbReference>
<keyword evidence="4 5" id="KW-0472">Membrane</keyword>
<feature type="transmembrane region" description="Helical" evidence="5">
    <location>
        <begin position="169"/>
        <end position="186"/>
    </location>
</feature>
<dbReference type="Gene3D" id="2.30.30.60">
    <property type="match status" value="1"/>
</dbReference>
<feature type="transmembrane region" description="Helical" evidence="5">
    <location>
        <begin position="143"/>
        <end position="163"/>
    </location>
</feature>
<evidence type="ECO:0000259" key="6">
    <source>
        <dbReference type="Pfam" id="PF00924"/>
    </source>
</evidence>
<dbReference type="Proteomes" id="UP001337681">
    <property type="component" value="Unassembled WGS sequence"/>
</dbReference>
<comment type="subcellular location">
    <subcellularLocation>
        <location evidence="1">Membrane</location>
    </subcellularLocation>
</comment>
<feature type="domain" description="Mechanosensitive ion channel MscS" evidence="6">
    <location>
        <begin position="188"/>
        <end position="256"/>
    </location>
</feature>
<feature type="transmembrane region" description="Helical" evidence="5">
    <location>
        <begin position="20"/>
        <end position="39"/>
    </location>
</feature>
<proteinExistence type="predicted"/>
<evidence type="ECO:0000256" key="2">
    <source>
        <dbReference type="ARBA" id="ARBA00022692"/>
    </source>
</evidence>
<dbReference type="SUPFAM" id="SSF50182">
    <property type="entry name" value="Sm-like ribonucleoproteins"/>
    <property type="match status" value="1"/>
</dbReference>
<evidence type="ECO:0000256" key="1">
    <source>
        <dbReference type="ARBA" id="ARBA00004370"/>
    </source>
</evidence>
<feature type="transmembrane region" description="Helical" evidence="5">
    <location>
        <begin position="104"/>
        <end position="122"/>
    </location>
</feature>
<evidence type="ECO:0000313" key="7">
    <source>
        <dbReference type="EMBL" id="MEE1885633.1"/>
    </source>
</evidence>
<evidence type="ECO:0000256" key="4">
    <source>
        <dbReference type="ARBA" id="ARBA00023136"/>
    </source>
</evidence>
<keyword evidence="8" id="KW-1185">Reference proteome</keyword>
<dbReference type="Pfam" id="PF00924">
    <property type="entry name" value="MS_channel_2nd"/>
    <property type="match status" value="1"/>
</dbReference>
<name>A0ABU7H342_9SPHI</name>
<accession>A0ABU7H342</accession>
<dbReference type="InterPro" id="IPR006685">
    <property type="entry name" value="MscS_channel_2nd"/>
</dbReference>
<dbReference type="PANTHER" id="PTHR30414:SF0">
    <property type="entry name" value="MINICONDUCTANCE MECHANOSENSITIVE CHANNEL YBDG"/>
    <property type="match status" value="1"/>
</dbReference>
<protein>
    <submittedName>
        <fullName evidence="7">Mechanosensitive ion channel domain-containing protein</fullName>
    </submittedName>
</protein>